<evidence type="ECO:0000313" key="4">
    <source>
        <dbReference type="EMBL" id="EDK33563.1"/>
    </source>
</evidence>
<dbReference type="KEGG" id="ckl:CKL_1521"/>
<dbReference type="InterPro" id="IPR003593">
    <property type="entry name" value="AAA+_ATPase"/>
</dbReference>
<protein>
    <submittedName>
        <fullName evidence="4">Predicted ABC transporter, ATPase component</fullName>
    </submittedName>
</protein>
<evidence type="ECO:0000256" key="2">
    <source>
        <dbReference type="ARBA" id="ARBA00022840"/>
    </source>
</evidence>
<dbReference type="Proteomes" id="UP000002411">
    <property type="component" value="Chromosome"/>
</dbReference>
<evidence type="ECO:0000259" key="3">
    <source>
        <dbReference type="PROSITE" id="PS50893"/>
    </source>
</evidence>
<dbReference type="PROSITE" id="PS50893">
    <property type="entry name" value="ABC_TRANSPORTER_2"/>
    <property type="match status" value="1"/>
</dbReference>
<dbReference type="eggNOG" id="COG1131">
    <property type="taxonomic scope" value="Bacteria"/>
</dbReference>
<evidence type="ECO:0000313" key="5">
    <source>
        <dbReference type="Proteomes" id="UP000002411"/>
    </source>
</evidence>
<dbReference type="SUPFAM" id="SSF52540">
    <property type="entry name" value="P-loop containing nucleoside triphosphate hydrolases"/>
    <property type="match status" value="1"/>
</dbReference>
<sequence>MENKELPLISIKDLKIRFGEKQVLKGVNLQVYKGEIIGYIGPNGAGKSTTVKIMLGLIGEYEGEVRILGQDISNGNIEYKRKIGYVPETAEIYDSLTAREYLTFIGELYGLNYNEVDKKAERLMKIFGIDEVYNSRITSYSKGMKQKVLIISSLLHNPDILFYDEPLSGLDANSVIVVKEILAKLALQGKTIFYSSHIMDVVEKISNRIVLLNNGEIIADGTFEDLKNKSEEKSLERIFNNLVGFNDHRSIAEEFVSIIEER</sequence>
<dbReference type="SMART" id="SM00382">
    <property type="entry name" value="AAA"/>
    <property type="match status" value="1"/>
</dbReference>
<dbReference type="GO" id="GO:0016887">
    <property type="term" value="F:ATP hydrolysis activity"/>
    <property type="evidence" value="ECO:0007669"/>
    <property type="project" value="InterPro"/>
</dbReference>
<dbReference type="STRING" id="431943.CKL_1521"/>
<dbReference type="Gene3D" id="3.40.50.300">
    <property type="entry name" value="P-loop containing nucleotide triphosphate hydrolases"/>
    <property type="match status" value="1"/>
</dbReference>
<reference evidence="4 5" key="1">
    <citation type="journal article" date="2008" name="Proc. Natl. Acad. Sci. U.S.A.">
        <title>The genome of Clostridium kluyveri, a strict anaerobe with unique metabolic features.</title>
        <authorList>
            <person name="Seedorf H."/>
            <person name="Fricke W.F."/>
            <person name="Veith B."/>
            <person name="Brueggemann H."/>
            <person name="Liesegang H."/>
            <person name="Strittmatter A."/>
            <person name="Miethke M."/>
            <person name="Buckel W."/>
            <person name="Hinderberger J."/>
            <person name="Li F."/>
            <person name="Hagemeier C."/>
            <person name="Thauer R.K."/>
            <person name="Gottschalk G."/>
        </authorList>
    </citation>
    <scope>NUCLEOTIDE SEQUENCE [LARGE SCALE GENOMIC DNA]</scope>
    <source>
        <strain evidence="5">ATCC 8527 / DSM 555 / NCIMB 10680</strain>
    </source>
</reference>
<keyword evidence="1" id="KW-0547">Nucleotide-binding</keyword>
<dbReference type="GO" id="GO:0005524">
    <property type="term" value="F:ATP binding"/>
    <property type="evidence" value="ECO:0007669"/>
    <property type="project" value="UniProtKB-KW"/>
</dbReference>
<organism evidence="4 5">
    <name type="scientific">Clostridium kluyveri (strain ATCC 8527 / DSM 555 / NBRC 12016 / NCIMB 10680 / K1)</name>
    <dbReference type="NCBI Taxonomy" id="431943"/>
    <lineage>
        <taxon>Bacteria</taxon>
        <taxon>Bacillati</taxon>
        <taxon>Bacillota</taxon>
        <taxon>Clostridia</taxon>
        <taxon>Eubacteriales</taxon>
        <taxon>Clostridiaceae</taxon>
        <taxon>Clostridium</taxon>
    </lineage>
</organism>
<dbReference type="PANTHER" id="PTHR43613">
    <property type="entry name" value="ABC TRANSPORTER, ATP-BINDING PROTEIN"/>
    <property type="match status" value="1"/>
</dbReference>
<dbReference type="PANTHER" id="PTHR43613:SF1">
    <property type="entry name" value="ABC TRANSPORTER, ATP-BINDING PROTEIN"/>
    <property type="match status" value="1"/>
</dbReference>
<dbReference type="EMBL" id="CP000673">
    <property type="protein sequence ID" value="EDK33563.1"/>
    <property type="molecule type" value="Genomic_DNA"/>
</dbReference>
<keyword evidence="2" id="KW-0067">ATP-binding</keyword>
<dbReference type="AlphaFoldDB" id="A5N8D2"/>
<keyword evidence="5" id="KW-1185">Reference proteome</keyword>
<feature type="domain" description="ABC transporter" evidence="3">
    <location>
        <begin position="9"/>
        <end position="239"/>
    </location>
</feature>
<dbReference type="InterPro" id="IPR017871">
    <property type="entry name" value="ABC_transporter-like_CS"/>
</dbReference>
<name>A5N8D2_CLOK5</name>
<proteinExistence type="predicted"/>
<gene>
    <name evidence="4" type="ordered locus">CKL_1521</name>
</gene>
<dbReference type="Pfam" id="PF00005">
    <property type="entry name" value="ABC_tran"/>
    <property type="match status" value="1"/>
</dbReference>
<dbReference type="RefSeq" id="WP_012101913.1">
    <property type="nucleotide sequence ID" value="NC_009706.1"/>
</dbReference>
<dbReference type="PROSITE" id="PS00211">
    <property type="entry name" value="ABC_TRANSPORTER_1"/>
    <property type="match status" value="1"/>
</dbReference>
<evidence type="ECO:0000256" key="1">
    <source>
        <dbReference type="ARBA" id="ARBA00022741"/>
    </source>
</evidence>
<accession>A5N8D2</accession>
<dbReference type="InterPro" id="IPR027417">
    <property type="entry name" value="P-loop_NTPase"/>
</dbReference>
<dbReference type="HOGENOM" id="CLU_000604_1_2_9"/>
<dbReference type="InterPro" id="IPR003439">
    <property type="entry name" value="ABC_transporter-like_ATP-bd"/>
</dbReference>
<dbReference type="CDD" id="cd03230">
    <property type="entry name" value="ABC_DR_subfamily_A"/>
    <property type="match status" value="1"/>
</dbReference>